<dbReference type="Gene3D" id="3.40.190.10">
    <property type="entry name" value="Periplasmic binding protein-like II"/>
    <property type="match status" value="2"/>
</dbReference>
<accession>A0A1U7GXE2</accession>
<gene>
    <name evidence="4" type="ORF">NIES592_15300</name>
</gene>
<evidence type="ECO:0000313" key="4">
    <source>
        <dbReference type="EMBL" id="OKH12999.1"/>
    </source>
</evidence>
<organism evidence="4 5">
    <name type="scientific">Fischerella major NIES-592</name>
    <dbReference type="NCBI Taxonomy" id="210994"/>
    <lineage>
        <taxon>Bacteria</taxon>
        <taxon>Bacillati</taxon>
        <taxon>Cyanobacteriota</taxon>
        <taxon>Cyanophyceae</taxon>
        <taxon>Nostocales</taxon>
        <taxon>Hapalosiphonaceae</taxon>
        <taxon>Fischerella</taxon>
    </lineage>
</organism>
<feature type="domain" description="PBP" evidence="3">
    <location>
        <begin position="34"/>
        <end position="269"/>
    </location>
</feature>
<dbReference type="PANTHER" id="PTHR30570">
    <property type="entry name" value="PERIPLASMIC PHOSPHATE BINDING COMPONENT OF PHOSPHATE ABC TRANSPORTER"/>
    <property type="match status" value="1"/>
</dbReference>
<evidence type="ECO:0000313" key="5">
    <source>
        <dbReference type="Proteomes" id="UP000186391"/>
    </source>
</evidence>
<dbReference type="SUPFAM" id="SSF53850">
    <property type="entry name" value="Periplasmic binding protein-like II"/>
    <property type="match status" value="1"/>
</dbReference>
<keyword evidence="1 2" id="KW-0732">Signal</keyword>
<proteinExistence type="predicted"/>
<evidence type="ECO:0000256" key="1">
    <source>
        <dbReference type="ARBA" id="ARBA00022729"/>
    </source>
</evidence>
<dbReference type="AlphaFoldDB" id="A0A1U7GXE2"/>
<evidence type="ECO:0000259" key="3">
    <source>
        <dbReference type="Pfam" id="PF12849"/>
    </source>
</evidence>
<comment type="caution">
    <text evidence="4">The sequence shown here is derived from an EMBL/GenBank/DDBJ whole genome shotgun (WGS) entry which is preliminary data.</text>
</comment>
<evidence type="ECO:0000256" key="2">
    <source>
        <dbReference type="SAM" id="SignalP"/>
    </source>
</evidence>
<dbReference type="InterPro" id="IPR024370">
    <property type="entry name" value="PBP_domain"/>
</dbReference>
<name>A0A1U7GXE2_9CYAN</name>
<dbReference type="OrthoDB" id="9790048at2"/>
<dbReference type="PANTHER" id="PTHR30570:SF1">
    <property type="entry name" value="PHOSPHATE-BINDING PROTEIN PSTS"/>
    <property type="match status" value="1"/>
</dbReference>
<dbReference type="RefSeq" id="WP_073556204.1">
    <property type="nucleotide sequence ID" value="NZ_MRCA01000008.1"/>
</dbReference>
<sequence>MKTKSLFIFAMGAVILGLFSCAINTNATRSNSAINTQAEQEIKIAGSNSVYPALEVLASAYEVKNPTTKVSILTPSSSKAGIAGVKDELLDIGTLSRELQQEEKADKLEYYLLAKDGFLVATHPSVKNIINVTTEQLKGIYSGSIKNWQELGGPDAKIVVLDIPKEAAENLLRKYYLGQDLKISSEAVVLRRESELIAAIQNTPYSIGAFSLAYAIYHKLPVNHLSLNGVEPSLENIKNNKYPMIIPIGITIKKTPAKSVQEFVNYARSQSGKKELAKHNFVVFTQKK</sequence>
<protein>
    <submittedName>
        <fullName evidence="4">Phosphate ABC transporter substrate-binding protein</fullName>
    </submittedName>
</protein>
<reference evidence="4 5" key="1">
    <citation type="submission" date="2016-11" db="EMBL/GenBank/DDBJ databases">
        <title>Draft Genome Sequences of Nine Cyanobacterial Strains from Diverse Habitats.</title>
        <authorList>
            <person name="Zhu T."/>
            <person name="Hou S."/>
            <person name="Lu X."/>
            <person name="Hess W.R."/>
        </authorList>
    </citation>
    <scope>NUCLEOTIDE SEQUENCE [LARGE SCALE GENOMIC DNA]</scope>
    <source>
        <strain evidence="4 5">NIES-592</strain>
    </source>
</reference>
<keyword evidence="5" id="KW-1185">Reference proteome</keyword>
<dbReference type="InterPro" id="IPR050811">
    <property type="entry name" value="Phosphate_ABC_transporter"/>
</dbReference>
<feature type="signal peptide" evidence="2">
    <location>
        <begin position="1"/>
        <end position="27"/>
    </location>
</feature>
<dbReference type="Proteomes" id="UP000186391">
    <property type="component" value="Unassembled WGS sequence"/>
</dbReference>
<dbReference type="PROSITE" id="PS51257">
    <property type="entry name" value="PROKAR_LIPOPROTEIN"/>
    <property type="match status" value="1"/>
</dbReference>
<dbReference type="Pfam" id="PF12849">
    <property type="entry name" value="PBP_like_2"/>
    <property type="match status" value="1"/>
</dbReference>
<feature type="chain" id="PRO_5011984620" evidence="2">
    <location>
        <begin position="28"/>
        <end position="288"/>
    </location>
</feature>
<dbReference type="EMBL" id="MRCA01000008">
    <property type="protein sequence ID" value="OKH12999.1"/>
    <property type="molecule type" value="Genomic_DNA"/>
</dbReference>